<accession>A0ABP6YDJ9</accession>
<organism evidence="1 2">
    <name type="scientific">Microlunatus spumicola</name>
    <dbReference type="NCBI Taxonomy" id="81499"/>
    <lineage>
        <taxon>Bacteria</taxon>
        <taxon>Bacillati</taxon>
        <taxon>Actinomycetota</taxon>
        <taxon>Actinomycetes</taxon>
        <taxon>Propionibacteriales</taxon>
        <taxon>Propionibacteriaceae</taxon>
        <taxon>Microlunatus</taxon>
    </lineage>
</organism>
<gene>
    <name evidence="1" type="ORF">GCM10022197_42840</name>
</gene>
<protein>
    <submittedName>
        <fullName evidence="1">Uncharacterized protein</fullName>
    </submittedName>
</protein>
<evidence type="ECO:0000313" key="1">
    <source>
        <dbReference type="EMBL" id="GAA3580448.1"/>
    </source>
</evidence>
<dbReference type="RefSeq" id="WP_204910971.1">
    <property type="nucleotide sequence ID" value="NZ_BAAAYR010000008.1"/>
</dbReference>
<sequence length="49" mass="4899">MFSSLNLRKVVRVSATSVVAGGTLALVFLGGPADAATVAGYVVKAGRGY</sequence>
<name>A0ABP6YDJ9_9ACTN</name>
<keyword evidence="2" id="KW-1185">Reference proteome</keyword>
<comment type="caution">
    <text evidence="1">The sequence shown here is derived from an EMBL/GenBank/DDBJ whole genome shotgun (WGS) entry which is preliminary data.</text>
</comment>
<reference evidence="2" key="1">
    <citation type="journal article" date="2019" name="Int. J. Syst. Evol. Microbiol.">
        <title>The Global Catalogue of Microorganisms (GCM) 10K type strain sequencing project: providing services to taxonomists for standard genome sequencing and annotation.</title>
        <authorList>
            <consortium name="The Broad Institute Genomics Platform"/>
            <consortium name="The Broad Institute Genome Sequencing Center for Infectious Disease"/>
            <person name="Wu L."/>
            <person name="Ma J."/>
        </authorList>
    </citation>
    <scope>NUCLEOTIDE SEQUENCE [LARGE SCALE GENOMIC DNA]</scope>
    <source>
        <strain evidence="2">JCM 16540</strain>
    </source>
</reference>
<proteinExistence type="predicted"/>
<evidence type="ECO:0000313" key="2">
    <source>
        <dbReference type="Proteomes" id="UP001500767"/>
    </source>
</evidence>
<dbReference type="EMBL" id="BAAAYR010000008">
    <property type="protein sequence ID" value="GAA3580448.1"/>
    <property type="molecule type" value="Genomic_DNA"/>
</dbReference>
<dbReference type="Proteomes" id="UP001500767">
    <property type="component" value="Unassembled WGS sequence"/>
</dbReference>